<organism evidence="2 3">
    <name type="scientific">Eimeria acervulina</name>
    <name type="common">Coccidian parasite</name>
    <dbReference type="NCBI Taxonomy" id="5801"/>
    <lineage>
        <taxon>Eukaryota</taxon>
        <taxon>Sar</taxon>
        <taxon>Alveolata</taxon>
        <taxon>Apicomplexa</taxon>
        <taxon>Conoidasida</taxon>
        <taxon>Coccidia</taxon>
        <taxon>Eucoccidiorida</taxon>
        <taxon>Eimeriorina</taxon>
        <taxon>Eimeriidae</taxon>
        <taxon>Eimeria</taxon>
    </lineage>
</organism>
<evidence type="ECO:0000313" key="2">
    <source>
        <dbReference type="EMBL" id="CDI84436.1"/>
    </source>
</evidence>
<feature type="region of interest" description="Disordered" evidence="1">
    <location>
        <begin position="274"/>
        <end position="310"/>
    </location>
</feature>
<reference evidence="2" key="1">
    <citation type="submission" date="2013-10" db="EMBL/GenBank/DDBJ databases">
        <title>Genomic analysis of the causative agents of coccidiosis in chickens.</title>
        <authorList>
            <person name="Reid A.J."/>
            <person name="Blake D."/>
            <person name="Billington K."/>
            <person name="Browne H."/>
            <person name="Dunn M."/>
            <person name="Hung S."/>
            <person name="Kawahara F."/>
            <person name="Miranda-Saavedra D."/>
            <person name="Mourier T."/>
            <person name="Nagra H."/>
            <person name="Otto T.D."/>
            <person name="Rawlings N."/>
            <person name="Sanchez A."/>
            <person name="Sanders M."/>
            <person name="Subramaniam C."/>
            <person name="Tay Y."/>
            <person name="Dear P."/>
            <person name="Doerig C."/>
            <person name="Gruber A."/>
            <person name="Parkinson J."/>
            <person name="Shirley M."/>
            <person name="Wan K.L."/>
            <person name="Berriman M."/>
            <person name="Tomley F."/>
            <person name="Pain A."/>
        </authorList>
    </citation>
    <scope>NUCLEOTIDE SEQUENCE</scope>
    <source>
        <strain evidence="2">Houghton</strain>
    </source>
</reference>
<accession>U6GW03</accession>
<protein>
    <submittedName>
        <fullName evidence="2">Uncharacterized protein</fullName>
    </submittedName>
</protein>
<proteinExistence type="predicted"/>
<evidence type="ECO:0000256" key="1">
    <source>
        <dbReference type="SAM" id="MobiDB-lite"/>
    </source>
</evidence>
<dbReference type="GeneID" id="25269622"/>
<dbReference type="OMA" id="VEFACMA"/>
<keyword evidence="3" id="KW-1185">Reference proteome</keyword>
<dbReference type="RefSeq" id="XP_013246589.1">
    <property type="nucleotide sequence ID" value="XM_013391135.1"/>
</dbReference>
<name>U6GW03_EIMAC</name>
<dbReference type="VEuPathDB" id="ToxoDB:EAH_00015520"/>
<gene>
    <name evidence="2" type="ORF">EAH_00015520</name>
</gene>
<dbReference type="Proteomes" id="UP000018050">
    <property type="component" value="Unassembled WGS sequence"/>
</dbReference>
<dbReference type="OrthoDB" id="347259at2759"/>
<reference evidence="2" key="2">
    <citation type="submission" date="2013-10" db="EMBL/GenBank/DDBJ databases">
        <authorList>
            <person name="Aslett M."/>
        </authorList>
    </citation>
    <scope>NUCLEOTIDE SEQUENCE</scope>
    <source>
        <strain evidence="2">Houghton</strain>
    </source>
</reference>
<sequence length="310" mass="33412">MSRVSTLFRSERKGGHDRCVNIARQTGEESAALKARASGVAVPEISAEECEEAPTGTDTDVWAEESLRESDAREMFGFPHFGELGFELGDGLAVQERQTETSKREELGNTLKDFLDCIKQVKGTVTEDMQAMSRELARHSVGATSAKSFAELQHHLNEIVQLSGPELGCAWSTVKVGLGVASVFSGNLLVGSFMVALAAGSLGTSIIWKAHRDSQRNPAALTKTAEVAEIDLENAGEGAGARRCVSRILTNENGGSRRLCQSVLPFSRQFKARRDSLQVAPHGKEGGDDSMRSGAPQQRLTEYDAWSGEG</sequence>
<feature type="compositionally biased region" description="Basic and acidic residues" evidence="1">
    <location>
        <begin position="274"/>
        <end position="291"/>
    </location>
</feature>
<dbReference type="EMBL" id="HG673679">
    <property type="protein sequence ID" value="CDI84436.1"/>
    <property type="molecule type" value="Genomic_DNA"/>
</dbReference>
<dbReference type="AlphaFoldDB" id="U6GW03"/>
<evidence type="ECO:0000313" key="3">
    <source>
        <dbReference type="Proteomes" id="UP000018050"/>
    </source>
</evidence>